<dbReference type="Proteomes" id="UP001154282">
    <property type="component" value="Unassembled WGS sequence"/>
</dbReference>
<keyword evidence="3" id="KW-1185">Reference proteome</keyword>
<dbReference type="EMBL" id="CAMGYJ010000006">
    <property type="protein sequence ID" value="CAI0439098.1"/>
    <property type="molecule type" value="Genomic_DNA"/>
</dbReference>
<feature type="region of interest" description="Disordered" evidence="1">
    <location>
        <begin position="1"/>
        <end position="29"/>
    </location>
</feature>
<dbReference type="AlphaFoldDB" id="A0AAV0LYK8"/>
<gene>
    <name evidence="2" type="ORF">LITE_LOCUS26033</name>
</gene>
<evidence type="ECO:0000256" key="1">
    <source>
        <dbReference type="SAM" id="MobiDB-lite"/>
    </source>
</evidence>
<evidence type="ECO:0000313" key="2">
    <source>
        <dbReference type="EMBL" id="CAI0439098.1"/>
    </source>
</evidence>
<feature type="compositionally biased region" description="Basic and acidic residues" evidence="1">
    <location>
        <begin position="13"/>
        <end position="29"/>
    </location>
</feature>
<reference evidence="2" key="1">
    <citation type="submission" date="2022-08" db="EMBL/GenBank/DDBJ databases">
        <authorList>
            <person name="Gutierrez-Valencia J."/>
        </authorList>
    </citation>
    <scope>NUCLEOTIDE SEQUENCE</scope>
</reference>
<evidence type="ECO:0000313" key="3">
    <source>
        <dbReference type="Proteomes" id="UP001154282"/>
    </source>
</evidence>
<comment type="caution">
    <text evidence="2">The sequence shown here is derived from an EMBL/GenBank/DDBJ whole genome shotgun (WGS) entry which is preliminary data.</text>
</comment>
<name>A0AAV0LYK8_9ROSI</name>
<accession>A0AAV0LYK8</accession>
<protein>
    <submittedName>
        <fullName evidence="2">Uncharacterized protein</fullName>
    </submittedName>
</protein>
<organism evidence="2 3">
    <name type="scientific">Linum tenue</name>
    <dbReference type="NCBI Taxonomy" id="586396"/>
    <lineage>
        <taxon>Eukaryota</taxon>
        <taxon>Viridiplantae</taxon>
        <taxon>Streptophyta</taxon>
        <taxon>Embryophyta</taxon>
        <taxon>Tracheophyta</taxon>
        <taxon>Spermatophyta</taxon>
        <taxon>Magnoliopsida</taxon>
        <taxon>eudicotyledons</taxon>
        <taxon>Gunneridae</taxon>
        <taxon>Pentapetalae</taxon>
        <taxon>rosids</taxon>
        <taxon>fabids</taxon>
        <taxon>Malpighiales</taxon>
        <taxon>Linaceae</taxon>
        <taxon>Linum</taxon>
    </lineage>
</organism>
<sequence>MRDLAGGRGAAVEARERGFRAGSTRDRVDVPCGLLGSRRLERSLRFQPVDGPAEGLH</sequence>
<proteinExistence type="predicted"/>